<organism evidence="23 24">
    <name type="scientific">Poecilia reticulata</name>
    <name type="common">Guppy</name>
    <name type="synonym">Acanthophacelus reticulatus</name>
    <dbReference type="NCBI Taxonomy" id="8081"/>
    <lineage>
        <taxon>Eukaryota</taxon>
        <taxon>Metazoa</taxon>
        <taxon>Chordata</taxon>
        <taxon>Craniata</taxon>
        <taxon>Vertebrata</taxon>
        <taxon>Euteleostomi</taxon>
        <taxon>Actinopterygii</taxon>
        <taxon>Neopterygii</taxon>
        <taxon>Teleostei</taxon>
        <taxon>Neoteleostei</taxon>
        <taxon>Acanthomorphata</taxon>
        <taxon>Ovalentaria</taxon>
        <taxon>Atherinomorphae</taxon>
        <taxon>Cyprinodontiformes</taxon>
        <taxon>Poeciliidae</taxon>
        <taxon>Poeciliinae</taxon>
        <taxon>Poecilia</taxon>
    </lineage>
</organism>
<dbReference type="PRINTS" id="PR00722">
    <property type="entry name" value="CHYMOTRYPSIN"/>
</dbReference>
<dbReference type="PROSITE" id="PS50923">
    <property type="entry name" value="SUSHI"/>
    <property type="match status" value="3"/>
</dbReference>
<evidence type="ECO:0000256" key="9">
    <source>
        <dbReference type="ARBA" id="ARBA00022729"/>
    </source>
</evidence>
<feature type="domain" description="Peptidase S1" evidence="21">
    <location>
        <begin position="499"/>
        <end position="737"/>
    </location>
</feature>
<dbReference type="SMART" id="SM00327">
    <property type="entry name" value="VWA"/>
    <property type="match status" value="1"/>
</dbReference>
<proteinExistence type="predicted"/>
<evidence type="ECO:0000256" key="17">
    <source>
        <dbReference type="PIRSR" id="PIRSR001154-1"/>
    </source>
</evidence>
<keyword evidence="11" id="KW-0378">Hydrolase</keyword>
<dbReference type="PIRSF" id="PIRSF001154">
    <property type="entry name" value="Compl_C2_B"/>
    <property type="match status" value="1"/>
</dbReference>
<feature type="domain" description="Sushi" evidence="22">
    <location>
        <begin position="104"/>
        <end position="163"/>
    </location>
</feature>
<dbReference type="SMART" id="SM00020">
    <property type="entry name" value="Tryp_SPc"/>
    <property type="match status" value="1"/>
</dbReference>
<comment type="subcellular location">
    <subcellularLocation>
        <location evidence="3">Cell surface</location>
    </subcellularLocation>
    <subcellularLocation>
        <location evidence="4">Secreted</location>
    </subcellularLocation>
</comment>
<comment type="cofactor">
    <cofactor evidence="2">
        <name>Mg(2+)</name>
        <dbReference type="ChEBI" id="CHEBI:18420"/>
    </cofactor>
</comment>
<keyword evidence="14 18" id="KW-1015">Disulfide bond</keyword>
<feature type="domain" description="Sushi" evidence="22">
    <location>
        <begin position="36"/>
        <end position="103"/>
    </location>
</feature>
<dbReference type="GO" id="GO:0070062">
    <property type="term" value="C:extracellular exosome"/>
    <property type="evidence" value="ECO:0007669"/>
    <property type="project" value="TreeGrafter"/>
</dbReference>
<feature type="domain" description="VWFA" evidence="20">
    <location>
        <begin position="277"/>
        <end position="478"/>
    </location>
</feature>
<evidence type="ECO:0000313" key="24">
    <source>
        <dbReference type="Proteomes" id="UP000242638"/>
    </source>
</evidence>
<dbReference type="InterPro" id="IPR002035">
    <property type="entry name" value="VWF_A"/>
</dbReference>
<evidence type="ECO:0000256" key="13">
    <source>
        <dbReference type="ARBA" id="ARBA00022859"/>
    </source>
</evidence>
<dbReference type="Ensembl" id="ENSPRET00000011548.1">
    <property type="protein sequence ID" value="ENSPREP00000011420.1"/>
    <property type="gene ID" value="ENSPREG00000007788.1"/>
</dbReference>
<dbReference type="GO" id="GO:0004252">
    <property type="term" value="F:serine-type endopeptidase activity"/>
    <property type="evidence" value="ECO:0007669"/>
    <property type="project" value="InterPro"/>
</dbReference>
<reference evidence="23" key="2">
    <citation type="submission" date="2025-08" db="UniProtKB">
        <authorList>
            <consortium name="Ensembl"/>
        </authorList>
    </citation>
    <scope>IDENTIFICATION</scope>
    <source>
        <strain evidence="23">Guanapo</strain>
    </source>
</reference>
<dbReference type="GO" id="GO:0009986">
    <property type="term" value="C:cell surface"/>
    <property type="evidence" value="ECO:0007669"/>
    <property type="project" value="UniProtKB-SubCell"/>
</dbReference>
<evidence type="ECO:0000256" key="2">
    <source>
        <dbReference type="ARBA" id="ARBA00001946"/>
    </source>
</evidence>
<accession>A0A3P9NPC1</accession>
<dbReference type="InterPro" id="IPR035976">
    <property type="entry name" value="Sushi/SCR/CCP_sf"/>
</dbReference>
<dbReference type="STRING" id="8081.ENSPREP00000011420"/>
<keyword evidence="12" id="KW-0720">Serine protease</keyword>
<evidence type="ECO:0000259" key="22">
    <source>
        <dbReference type="PROSITE" id="PS50923"/>
    </source>
</evidence>
<feature type="chain" id="PRO_5018299268" description="C3/C5 convertase" evidence="19">
    <location>
        <begin position="21"/>
        <end position="810"/>
    </location>
</feature>
<keyword evidence="24" id="KW-1185">Reference proteome</keyword>
<evidence type="ECO:0000256" key="19">
    <source>
        <dbReference type="SAM" id="SignalP"/>
    </source>
</evidence>
<sequence length="810" mass="89805">MSVKSALWILVSILVLEVAAQDFDYYSETYDDQGPLNCSTTETIKGGSVTYSEGGMEGSVMTYHCDPGKFPHPVSDRICGADGEWSPMRLPSGRLVSRPTCKDMMCPGQLQLDNGDFWPRDQWFPVGMTQSFSCHSGFSLHGSEQRNCTLSGEWTGTTPICRNHVFAASECTDPGIPPGAKRSGDRFQIEDKVTYRCQAGMHLLGSAERVCLENEEWSGSSPRCQAPQTFDTPSSVAEAMAGSLAGVMDVLSPDSKKKNVSRTFGRSFLVGEVSRMNIYILLDTSGSIKKEKFELARNATIALIRKLDSYDVQLNFHVLSFASETKVIVSIHETDISGDSEEVIDLMTHFNYNSHGRKTGTNLYSALENVVNTISFLNENRNKNHFNETQNIIIIETDGYSNTGKKPEAALVRIRSLLGYSTTQHDQTHEKLLDVYVFGVGDQVNKDELNSLASKKSGERHFFVLKDFSLLGEVFNSIISDKSVTMCGIAQEDITENQMLDGLKAYTRPWHVIVSSNEWPPDKLHCTGSIVSQTWVLTAAHCFGKVSTSRVPSQLKIQYGGGEVDGIRVITHPEFNTLKLKGRNVSEFYDYDVALVETKQKIPLSWEARPICLPCTVAASRAMKKINSTCEQHREQLLSLTATPAFFIHKAKERKQTYIHLKNQRPSCVEKARLTLTQPTNVSLDEYVTENFLCSGGTERYQDGISCRGDSGGSLYLQKRKRFFQVGVLSWGTINVCEIPKVIPHSHHGFPVDTRAAGDKHLKRGTGDQSLLDAEGICDENLGPTCTGSCSVVKHTAEAGTIRPVNHKLY</sequence>
<comment type="cofactor">
    <cofactor evidence="1">
        <name>Mn(2+)</name>
        <dbReference type="ChEBI" id="CHEBI:29035"/>
    </cofactor>
</comment>
<dbReference type="Gene3D" id="3.40.50.410">
    <property type="entry name" value="von Willebrand factor, type A domain"/>
    <property type="match status" value="1"/>
</dbReference>
<keyword evidence="5" id="KW-0964">Secreted</keyword>
<name>A0A3P9NPC1_POERE</name>
<dbReference type="InterPro" id="IPR009003">
    <property type="entry name" value="Peptidase_S1_PA"/>
</dbReference>
<dbReference type="SUPFAM" id="SSF50494">
    <property type="entry name" value="Trypsin-like serine proteases"/>
    <property type="match status" value="1"/>
</dbReference>
<dbReference type="PROSITE" id="PS50234">
    <property type="entry name" value="VWFA"/>
    <property type="match status" value="1"/>
</dbReference>
<dbReference type="GeneTree" id="ENSGT00940000165141"/>
<dbReference type="GO" id="GO:0009617">
    <property type="term" value="P:response to bacterium"/>
    <property type="evidence" value="ECO:0007669"/>
    <property type="project" value="TreeGrafter"/>
</dbReference>
<evidence type="ECO:0000256" key="3">
    <source>
        <dbReference type="ARBA" id="ARBA00004241"/>
    </source>
</evidence>
<dbReference type="AlphaFoldDB" id="A0A3P9NPC1"/>
<feature type="active site" description="Charge relay system" evidence="17">
    <location>
        <position position="592"/>
    </location>
</feature>
<evidence type="ECO:0000259" key="20">
    <source>
        <dbReference type="PROSITE" id="PS50234"/>
    </source>
</evidence>
<evidence type="ECO:0000259" key="21">
    <source>
        <dbReference type="PROSITE" id="PS50240"/>
    </source>
</evidence>
<evidence type="ECO:0000256" key="16">
    <source>
        <dbReference type="ARBA" id="ARBA00029636"/>
    </source>
</evidence>
<dbReference type="Gene3D" id="2.10.70.10">
    <property type="entry name" value="Complement Module, domain 1"/>
    <property type="match status" value="3"/>
</dbReference>
<feature type="domain" description="Sushi" evidence="22">
    <location>
        <begin position="169"/>
        <end position="226"/>
    </location>
</feature>
<dbReference type="InterPro" id="IPR011360">
    <property type="entry name" value="Compl_C2_B"/>
</dbReference>
<evidence type="ECO:0000256" key="4">
    <source>
        <dbReference type="ARBA" id="ARBA00004613"/>
    </source>
</evidence>
<dbReference type="PROSITE" id="PS50240">
    <property type="entry name" value="TRYPSIN_DOM"/>
    <property type="match status" value="1"/>
</dbReference>
<dbReference type="InterPro" id="IPR000436">
    <property type="entry name" value="Sushi_SCR_CCP_dom"/>
</dbReference>
<reference evidence="23" key="3">
    <citation type="submission" date="2025-09" db="UniProtKB">
        <authorList>
            <consortium name="Ensembl"/>
        </authorList>
    </citation>
    <scope>IDENTIFICATION</scope>
    <source>
        <strain evidence="23">Guanapo</strain>
    </source>
</reference>
<dbReference type="InterPro" id="IPR018114">
    <property type="entry name" value="TRYPSIN_HIS"/>
</dbReference>
<dbReference type="SUPFAM" id="SSF57535">
    <property type="entry name" value="Complement control module/SCR domain"/>
    <property type="match status" value="3"/>
</dbReference>
<dbReference type="PANTHER" id="PTHR46393">
    <property type="entry name" value="SUSHI DOMAIN-CONTAINING PROTEIN"/>
    <property type="match status" value="1"/>
</dbReference>
<evidence type="ECO:0000256" key="14">
    <source>
        <dbReference type="ARBA" id="ARBA00023157"/>
    </source>
</evidence>
<dbReference type="CDD" id="cd00033">
    <property type="entry name" value="CCP"/>
    <property type="match status" value="3"/>
</dbReference>
<feature type="disulfide bond" evidence="18">
    <location>
        <begin position="134"/>
        <end position="161"/>
    </location>
</feature>
<dbReference type="InterPro" id="IPR043504">
    <property type="entry name" value="Peptidase_S1_PA_chymotrypsin"/>
</dbReference>
<evidence type="ECO:0000256" key="15">
    <source>
        <dbReference type="ARBA" id="ARBA00023180"/>
    </source>
</evidence>
<dbReference type="Pfam" id="PF00092">
    <property type="entry name" value="VWA"/>
    <property type="match status" value="1"/>
</dbReference>
<dbReference type="PROSITE" id="PS00134">
    <property type="entry name" value="TRYPSIN_HIS"/>
    <property type="match status" value="1"/>
</dbReference>
<evidence type="ECO:0000256" key="10">
    <source>
        <dbReference type="ARBA" id="ARBA00022737"/>
    </source>
</evidence>
<evidence type="ECO:0000256" key="6">
    <source>
        <dbReference type="ARBA" id="ARBA00022588"/>
    </source>
</evidence>
<dbReference type="OMA" id="YTKPWHV"/>
<dbReference type="InterPro" id="IPR001254">
    <property type="entry name" value="Trypsin_dom"/>
</dbReference>
<feature type="disulfide bond" evidence="18">
    <location>
        <begin position="197"/>
        <end position="224"/>
    </location>
</feature>
<dbReference type="SMART" id="SM00032">
    <property type="entry name" value="CCP"/>
    <property type="match status" value="3"/>
</dbReference>
<evidence type="ECO:0000256" key="12">
    <source>
        <dbReference type="ARBA" id="ARBA00022825"/>
    </source>
</evidence>
<keyword evidence="15" id="KW-0325">Glycoprotein</keyword>
<dbReference type="PANTHER" id="PTHR46393:SF8">
    <property type="entry name" value="COMPLEMENT C2"/>
    <property type="match status" value="1"/>
</dbReference>
<keyword evidence="6" id="KW-0399">Innate immunity</keyword>
<dbReference type="Pfam" id="PF00084">
    <property type="entry name" value="Sushi"/>
    <property type="match status" value="2"/>
</dbReference>
<keyword evidence="10" id="KW-0677">Repeat</keyword>
<dbReference type="GO" id="GO:0045087">
    <property type="term" value="P:innate immune response"/>
    <property type="evidence" value="ECO:0007669"/>
    <property type="project" value="UniProtKB-KW"/>
</dbReference>
<dbReference type="Gene3D" id="2.40.10.10">
    <property type="entry name" value="Trypsin-like serine proteases"/>
    <property type="match status" value="2"/>
</dbReference>
<keyword evidence="7 18" id="KW-0768">Sushi</keyword>
<dbReference type="Bgee" id="ENSPREG00000007788">
    <property type="expression patterns" value="Expressed in caudal fin and 1 other cell type or tissue"/>
</dbReference>
<dbReference type="GO" id="GO:0006508">
    <property type="term" value="P:proteolysis"/>
    <property type="evidence" value="ECO:0007669"/>
    <property type="project" value="UniProtKB-KW"/>
</dbReference>
<dbReference type="Pfam" id="PF00089">
    <property type="entry name" value="Trypsin"/>
    <property type="match status" value="1"/>
</dbReference>
<feature type="active site" description="Charge relay system" evidence="17">
    <location>
        <position position="541"/>
    </location>
</feature>
<feature type="active site" description="Charge relay system" evidence="17">
    <location>
        <position position="711"/>
    </location>
</feature>
<evidence type="ECO:0000256" key="8">
    <source>
        <dbReference type="ARBA" id="ARBA00022670"/>
    </source>
</evidence>
<evidence type="ECO:0000256" key="7">
    <source>
        <dbReference type="ARBA" id="ARBA00022659"/>
    </source>
</evidence>
<feature type="signal peptide" evidence="19">
    <location>
        <begin position="1"/>
        <end position="20"/>
    </location>
</feature>
<protein>
    <recommendedName>
        <fullName evidence="16">C3/C5 convertase</fullName>
    </recommendedName>
</protein>
<dbReference type="GO" id="GO:0006956">
    <property type="term" value="P:complement activation"/>
    <property type="evidence" value="ECO:0007669"/>
    <property type="project" value="InterPro"/>
</dbReference>
<evidence type="ECO:0000256" key="18">
    <source>
        <dbReference type="PROSITE-ProRule" id="PRU00302"/>
    </source>
</evidence>
<reference evidence="24" key="1">
    <citation type="submission" date="2013-11" db="EMBL/GenBank/DDBJ databases">
        <title>The genomic landscape of the Guanapo guppy.</title>
        <authorList>
            <person name="Kuenstner A."/>
            <person name="Dreyer C."/>
        </authorList>
    </citation>
    <scope>NUCLEOTIDE SEQUENCE</scope>
    <source>
        <strain evidence="24">Guanapo</strain>
    </source>
</reference>
<evidence type="ECO:0000313" key="23">
    <source>
        <dbReference type="Ensembl" id="ENSPREP00000011420.1"/>
    </source>
</evidence>
<dbReference type="InterPro" id="IPR001314">
    <property type="entry name" value="Peptidase_S1A"/>
</dbReference>
<keyword evidence="9 19" id="KW-0732">Signal</keyword>
<keyword evidence="13" id="KW-0391">Immunity</keyword>
<dbReference type="Proteomes" id="UP000242638">
    <property type="component" value="Unassembled WGS sequence"/>
</dbReference>
<evidence type="ECO:0000256" key="11">
    <source>
        <dbReference type="ARBA" id="ARBA00022801"/>
    </source>
</evidence>
<comment type="caution">
    <text evidence="18">Lacks conserved residue(s) required for the propagation of feature annotation.</text>
</comment>
<dbReference type="InterPro" id="IPR036465">
    <property type="entry name" value="vWFA_dom_sf"/>
</dbReference>
<dbReference type="SUPFAM" id="SSF53300">
    <property type="entry name" value="vWA-like"/>
    <property type="match status" value="1"/>
</dbReference>
<evidence type="ECO:0000256" key="1">
    <source>
        <dbReference type="ARBA" id="ARBA00001936"/>
    </source>
</evidence>
<evidence type="ECO:0000256" key="5">
    <source>
        <dbReference type="ARBA" id="ARBA00022525"/>
    </source>
</evidence>
<keyword evidence="8" id="KW-0645">Protease</keyword>